<dbReference type="RefSeq" id="WP_111341713.1">
    <property type="nucleotide sequence ID" value="NZ_QHHQ01000001.1"/>
</dbReference>
<dbReference type="Proteomes" id="UP000249590">
    <property type="component" value="Unassembled WGS sequence"/>
</dbReference>
<dbReference type="PROSITE" id="PS51462">
    <property type="entry name" value="NUDIX"/>
    <property type="match status" value="1"/>
</dbReference>
<dbReference type="AlphaFoldDB" id="A0A8B2NZU3"/>
<evidence type="ECO:0000256" key="1">
    <source>
        <dbReference type="ARBA" id="ARBA00001946"/>
    </source>
</evidence>
<keyword evidence="2" id="KW-0479">Metal-binding</keyword>
<proteinExistence type="predicted"/>
<dbReference type="Gene3D" id="3.90.79.10">
    <property type="entry name" value="Nucleoside Triphosphate Pyrophosphohydrolase"/>
    <property type="match status" value="1"/>
</dbReference>
<reference evidence="6 7" key="1">
    <citation type="submission" date="2018-05" db="EMBL/GenBank/DDBJ databases">
        <title>Acuticoccus sediminis sp. nov., isolated from deep-sea sediment of Indian Ocean.</title>
        <authorList>
            <person name="Liu X."/>
            <person name="Lai Q."/>
            <person name="Du Y."/>
            <person name="Sun F."/>
            <person name="Zhang X."/>
            <person name="Wang S."/>
            <person name="Shao Z."/>
        </authorList>
    </citation>
    <scope>NUCLEOTIDE SEQUENCE [LARGE SCALE GENOMIC DNA]</scope>
    <source>
        <strain evidence="6 7">PTG4-2</strain>
    </source>
</reference>
<comment type="cofactor">
    <cofactor evidence="1">
        <name>Mg(2+)</name>
        <dbReference type="ChEBI" id="CHEBI:18420"/>
    </cofactor>
</comment>
<dbReference type="InterPro" id="IPR015797">
    <property type="entry name" value="NUDIX_hydrolase-like_dom_sf"/>
</dbReference>
<evidence type="ECO:0000256" key="4">
    <source>
        <dbReference type="ARBA" id="ARBA00022842"/>
    </source>
</evidence>
<dbReference type="GO" id="GO:0016462">
    <property type="term" value="F:pyrophosphatase activity"/>
    <property type="evidence" value="ECO:0007669"/>
    <property type="project" value="InterPro"/>
</dbReference>
<dbReference type="GO" id="GO:0005737">
    <property type="term" value="C:cytoplasm"/>
    <property type="evidence" value="ECO:0007669"/>
    <property type="project" value="TreeGrafter"/>
</dbReference>
<dbReference type="PANTHER" id="PTHR12629:SF0">
    <property type="entry name" value="DIPHOSPHOINOSITOL-POLYPHOSPHATE DIPHOSPHATASE"/>
    <property type="match status" value="1"/>
</dbReference>
<protein>
    <submittedName>
        <fullName evidence="6">NUDIX hydrolase</fullName>
    </submittedName>
</protein>
<name>A0A8B2NZU3_9HYPH</name>
<dbReference type="EMBL" id="QHHQ01000001">
    <property type="protein sequence ID" value="RAI03224.1"/>
    <property type="molecule type" value="Genomic_DNA"/>
</dbReference>
<keyword evidence="7" id="KW-1185">Reference proteome</keyword>
<evidence type="ECO:0000259" key="5">
    <source>
        <dbReference type="PROSITE" id="PS51462"/>
    </source>
</evidence>
<sequence length="156" mass="17253">MVKTLLKFARDEVLLPLVKRPRRLQVAALCLRNGDGGREVLLITSRGTGRWILPKGWPEKGTDAAGTALREAWEEAGVKRATTHPSPVGQYTSEKHNDGGLVLPCDVLVFRVDVHEMTRDYPERGQRKLVWVAPGDAADMVAEHGLKTILRAQKPA</sequence>
<evidence type="ECO:0000256" key="2">
    <source>
        <dbReference type="ARBA" id="ARBA00022723"/>
    </source>
</evidence>
<evidence type="ECO:0000313" key="6">
    <source>
        <dbReference type="EMBL" id="RAI03224.1"/>
    </source>
</evidence>
<feature type="domain" description="Nudix hydrolase" evidence="5">
    <location>
        <begin position="21"/>
        <end position="154"/>
    </location>
</feature>
<accession>A0A8B2NZU3</accession>
<organism evidence="6 7">
    <name type="scientific">Acuticoccus sediminis</name>
    <dbReference type="NCBI Taxonomy" id="2184697"/>
    <lineage>
        <taxon>Bacteria</taxon>
        <taxon>Pseudomonadati</taxon>
        <taxon>Pseudomonadota</taxon>
        <taxon>Alphaproteobacteria</taxon>
        <taxon>Hyphomicrobiales</taxon>
        <taxon>Amorphaceae</taxon>
        <taxon>Acuticoccus</taxon>
    </lineage>
</organism>
<dbReference type="GO" id="GO:0046872">
    <property type="term" value="F:metal ion binding"/>
    <property type="evidence" value="ECO:0007669"/>
    <property type="project" value="UniProtKB-KW"/>
</dbReference>
<dbReference type="Pfam" id="PF00293">
    <property type="entry name" value="NUDIX"/>
    <property type="match status" value="1"/>
</dbReference>
<evidence type="ECO:0000256" key="3">
    <source>
        <dbReference type="ARBA" id="ARBA00022801"/>
    </source>
</evidence>
<gene>
    <name evidence="6" type="ORF">DLJ53_01500</name>
</gene>
<dbReference type="InterPro" id="IPR000086">
    <property type="entry name" value="NUDIX_hydrolase_dom"/>
</dbReference>
<dbReference type="PANTHER" id="PTHR12629">
    <property type="entry name" value="DIPHOSPHOINOSITOL POLYPHOSPHATE PHOSPHOHYDROLASE"/>
    <property type="match status" value="1"/>
</dbReference>
<dbReference type="CDD" id="cd04666">
    <property type="entry name" value="NUDIX_DIPP2_like_Nudt4"/>
    <property type="match status" value="1"/>
</dbReference>
<dbReference type="SUPFAM" id="SSF55811">
    <property type="entry name" value="Nudix"/>
    <property type="match status" value="1"/>
</dbReference>
<evidence type="ECO:0000313" key="7">
    <source>
        <dbReference type="Proteomes" id="UP000249590"/>
    </source>
</evidence>
<keyword evidence="3 6" id="KW-0378">Hydrolase</keyword>
<dbReference type="InterPro" id="IPR047198">
    <property type="entry name" value="DDP-like_NUDIX"/>
</dbReference>
<dbReference type="OrthoDB" id="7066910at2"/>
<keyword evidence="4" id="KW-0460">Magnesium</keyword>
<comment type="caution">
    <text evidence="6">The sequence shown here is derived from an EMBL/GenBank/DDBJ whole genome shotgun (WGS) entry which is preliminary data.</text>
</comment>